<evidence type="ECO:0000256" key="1">
    <source>
        <dbReference type="ARBA" id="ARBA00022723"/>
    </source>
</evidence>
<dbReference type="SFLD" id="SFLDG01084">
    <property type="entry name" value="Uncharacterised_Radical_SAM_Su"/>
    <property type="match status" value="1"/>
</dbReference>
<dbReference type="Pfam" id="PF04055">
    <property type="entry name" value="Radical_SAM"/>
    <property type="match status" value="1"/>
</dbReference>
<dbReference type="PANTHER" id="PTHR43432:SF5">
    <property type="entry name" value="ELP3_MIAA_NIFB-LIKE RADICAL SAM CORE DOMAIN-CONTAINING PROTEIN"/>
    <property type="match status" value="1"/>
</dbReference>
<dbReference type="SMART" id="SM00729">
    <property type="entry name" value="Elp3"/>
    <property type="match status" value="1"/>
</dbReference>
<dbReference type="InterPro" id="IPR040086">
    <property type="entry name" value="MJ0683-like"/>
</dbReference>
<feature type="domain" description="Radical SAM core" evidence="5">
    <location>
        <begin position="22"/>
        <end position="253"/>
    </location>
</feature>
<evidence type="ECO:0000256" key="2">
    <source>
        <dbReference type="ARBA" id="ARBA00023004"/>
    </source>
</evidence>
<evidence type="ECO:0000313" key="7">
    <source>
        <dbReference type="Proteomes" id="UP001597120"/>
    </source>
</evidence>
<dbReference type="SUPFAM" id="SSF102114">
    <property type="entry name" value="Radical SAM enzymes"/>
    <property type="match status" value="1"/>
</dbReference>
<gene>
    <name evidence="6" type="ORF">ACFQ03_25165</name>
</gene>
<dbReference type="InterPro" id="IPR058240">
    <property type="entry name" value="rSAM_sf"/>
</dbReference>
<proteinExistence type="predicted"/>
<organism evidence="6 7">
    <name type="scientific">Paenibacillus residui</name>
    <dbReference type="NCBI Taxonomy" id="629724"/>
    <lineage>
        <taxon>Bacteria</taxon>
        <taxon>Bacillati</taxon>
        <taxon>Bacillota</taxon>
        <taxon>Bacilli</taxon>
        <taxon>Bacillales</taxon>
        <taxon>Paenibacillaceae</taxon>
        <taxon>Paenibacillus</taxon>
    </lineage>
</organism>
<dbReference type="EMBL" id="JBHTIU010000108">
    <property type="protein sequence ID" value="MFD0872418.1"/>
    <property type="molecule type" value="Genomic_DNA"/>
</dbReference>
<accession>A0ABW3DJA4</accession>
<evidence type="ECO:0000313" key="6">
    <source>
        <dbReference type="EMBL" id="MFD0872418.1"/>
    </source>
</evidence>
<dbReference type="RefSeq" id="WP_260982077.1">
    <property type="nucleotide sequence ID" value="NZ_JBHTIU010000108.1"/>
</dbReference>
<dbReference type="SFLD" id="SFLDS00029">
    <property type="entry name" value="Radical_SAM"/>
    <property type="match status" value="1"/>
</dbReference>
<keyword evidence="1" id="KW-0479">Metal-binding</keyword>
<dbReference type="InterPro" id="IPR006638">
    <property type="entry name" value="Elp3/MiaA/NifB-like_rSAM"/>
</dbReference>
<comment type="caution">
    <text evidence="6">The sequence shown here is derived from an EMBL/GenBank/DDBJ whole genome shotgun (WGS) entry which is preliminary data.</text>
</comment>
<name>A0ABW3DJA4_9BACL</name>
<evidence type="ECO:0000256" key="4">
    <source>
        <dbReference type="SAM" id="MobiDB-lite"/>
    </source>
</evidence>
<evidence type="ECO:0000256" key="3">
    <source>
        <dbReference type="ARBA" id="ARBA00023014"/>
    </source>
</evidence>
<protein>
    <submittedName>
        <fullName evidence="6">Radical SAM protein</fullName>
    </submittedName>
</protein>
<reference evidence="7" key="1">
    <citation type="journal article" date="2019" name="Int. J. Syst. Evol. Microbiol.">
        <title>The Global Catalogue of Microorganisms (GCM) 10K type strain sequencing project: providing services to taxonomists for standard genome sequencing and annotation.</title>
        <authorList>
            <consortium name="The Broad Institute Genomics Platform"/>
            <consortium name="The Broad Institute Genome Sequencing Center for Infectious Disease"/>
            <person name="Wu L."/>
            <person name="Ma J."/>
        </authorList>
    </citation>
    <scope>NUCLEOTIDE SEQUENCE [LARGE SCALE GENOMIC DNA]</scope>
    <source>
        <strain evidence="7">CCUG 57263</strain>
    </source>
</reference>
<dbReference type="Gene3D" id="3.80.30.30">
    <property type="match status" value="1"/>
</dbReference>
<keyword evidence="7" id="KW-1185">Reference proteome</keyword>
<keyword evidence="2" id="KW-0408">Iron</keyword>
<dbReference type="Proteomes" id="UP001597120">
    <property type="component" value="Unassembled WGS sequence"/>
</dbReference>
<sequence length="324" mass="36959">MSGPIQYEPITAKTMLNSVKAPSMPFDWSLNPYRGCQHGCSFCYARSTHSYLGEKADDTFQKHIYLKENAAEALKRQLAAAARSKKGLEALGSIAIGTATDPYQPIESRARLTRQCLEVLIEYGVPASITTRSPLILRDLDLLKKLPHVSVNLSVNTLNRKLWRQLEPSTPSPVKRLETVKQLREAGIEAGIFMAPILPYLTDTPEELQEFVDTVPSYNPCYVIPSYLRLSTAEVKVWFFATLEQTYPELLARYARLYRHSGYIPSEYREEKMYFIKEQLARHHLQTSHSGPKDNSHIHKTELRLDPQEAEEQPVQLSFSFENL</sequence>
<feature type="compositionally biased region" description="Polar residues" evidence="4">
    <location>
        <begin position="315"/>
        <end position="324"/>
    </location>
</feature>
<dbReference type="PROSITE" id="PS51918">
    <property type="entry name" value="RADICAL_SAM"/>
    <property type="match status" value="1"/>
</dbReference>
<dbReference type="PANTHER" id="PTHR43432">
    <property type="entry name" value="SLR0285 PROTEIN"/>
    <property type="match status" value="1"/>
</dbReference>
<feature type="region of interest" description="Disordered" evidence="4">
    <location>
        <begin position="305"/>
        <end position="324"/>
    </location>
</feature>
<dbReference type="CDD" id="cd01335">
    <property type="entry name" value="Radical_SAM"/>
    <property type="match status" value="1"/>
</dbReference>
<evidence type="ECO:0000259" key="5">
    <source>
        <dbReference type="PROSITE" id="PS51918"/>
    </source>
</evidence>
<dbReference type="InterPro" id="IPR007197">
    <property type="entry name" value="rSAM"/>
</dbReference>
<keyword evidence="3" id="KW-0411">Iron-sulfur</keyword>